<feature type="region of interest" description="Disordered" evidence="8">
    <location>
        <begin position="115"/>
        <end position="142"/>
    </location>
</feature>
<comment type="catalytic activity">
    <reaction evidence="6">
        <text>Endonucleolytic cleavage of RNA, removing 5'-extranucleotides from tRNA precursor.</text>
        <dbReference type="EC" id="3.1.26.5"/>
    </reaction>
</comment>
<dbReference type="Pfam" id="PF00825">
    <property type="entry name" value="Ribonuclease_P"/>
    <property type="match status" value="1"/>
</dbReference>
<dbReference type="PANTHER" id="PTHR33992">
    <property type="entry name" value="RIBONUCLEASE P PROTEIN COMPONENT"/>
    <property type="match status" value="1"/>
</dbReference>
<keyword evidence="4 6" id="KW-0378">Hydrolase</keyword>
<keyword evidence="2 6" id="KW-0540">Nuclease</keyword>
<protein>
    <recommendedName>
        <fullName evidence="6 7">Ribonuclease P protein component</fullName>
        <shortName evidence="6">RNase P protein</shortName>
        <shortName evidence="6">RNaseP protein</shortName>
        <ecNumber evidence="6 7">3.1.26.5</ecNumber>
    </recommendedName>
    <alternativeName>
        <fullName evidence="6">Protein C5</fullName>
    </alternativeName>
</protein>
<dbReference type="Proteomes" id="UP000603352">
    <property type="component" value="Unassembled WGS sequence"/>
</dbReference>
<evidence type="ECO:0000256" key="1">
    <source>
        <dbReference type="ARBA" id="ARBA00022694"/>
    </source>
</evidence>
<keyword evidence="5 6" id="KW-0694">RNA-binding</keyword>
<evidence type="ECO:0000256" key="7">
    <source>
        <dbReference type="NCBIfam" id="TIGR00188"/>
    </source>
</evidence>
<keyword evidence="1 6" id="KW-0819">tRNA processing</keyword>
<evidence type="ECO:0000256" key="3">
    <source>
        <dbReference type="ARBA" id="ARBA00022759"/>
    </source>
</evidence>
<gene>
    <name evidence="6" type="primary">rnpA</name>
    <name evidence="9" type="ORF">GCM10011505_42440</name>
</gene>
<evidence type="ECO:0000256" key="4">
    <source>
        <dbReference type="ARBA" id="ARBA00022801"/>
    </source>
</evidence>
<dbReference type="EMBL" id="BMDZ01000069">
    <property type="protein sequence ID" value="GGB57050.1"/>
    <property type="molecule type" value="Genomic_DNA"/>
</dbReference>
<sequence length="142" mass="15053">MKAGVDGLKRRGEFLAAARSGMKWATAGVVVQARPWTAPESQAHGARRVAVRVGFTASRKVGNSVARNRARRRLRAAAEACLPDAPPGHDYVLIARVATIDRPYDRLVADLAEALRKAPRPRPARSKPRSSATAPGAPGGGT</sequence>
<organism evidence="9 10">
    <name type="scientific">Tistrella bauzanensis</name>
    <dbReference type="NCBI Taxonomy" id="657419"/>
    <lineage>
        <taxon>Bacteria</taxon>
        <taxon>Pseudomonadati</taxon>
        <taxon>Pseudomonadota</taxon>
        <taxon>Alphaproteobacteria</taxon>
        <taxon>Geminicoccales</taxon>
        <taxon>Geminicoccaceae</taxon>
        <taxon>Tistrella</taxon>
    </lineage>
</organism>
<evidence type="ECO:0000313" key="9">
    <source>
        <dbReference type="EMBL" id="GGB57050.1"/>
    </source>
</evidence>
<comment type="caution">
    <text evidence="9">The sequence shown here is derived from an EMBL/GenBank/DDBJ whole genome shotgun (WGS) entry which is preliminary data.</text>
</comment>
<name>A0ABQ1J2E2_9PROT</name>
<proteinExistence type="inferred from homology"/>
<dbReference type="EC" id="3.1.26.5" evidence="6 7"/>
<accession>A0ABQ1J2E2</accession>
<reference evidence="10" key="1">
    <citation type="journal article" date="2019" name="Int. J. Syst. Evol. Microbiol.">
        <title>The Global Catalogue of Microorganisms (GCM) 10K type strain sequencing project: providing services to taxonomists for standard genome sequencing and annotation.</title>
        <authorList>
            <consortium name="The Broad Institute Genomics Platform"/>
            <consortium name="The Broad Institute Genome Sequencing Center for Infectious Disease"/>
            <person name="Wu L."/>
            <person name="Ma J."/>
        </authorList>
    </citation>
    <scope>NUCLEOTIDE SEQUENCE [LARGE SCALE GENOMIC DNA]</scope>
    <source>
        <strain evidence="10">CGMCC 1.10188</strain>
    </source>
</reference>
<evidence type="ECO:0000256" key="2">
    <source>
        <dbReference type="ARBA" id="ARBA00022722"/>
    </source>
</evidence>
<evidence type="ECO:0000313" key="10">
    <source>
        <dbReference type="Proteomes" id="UP000603352"/>
    </source>
</evidence>
<dbReference type="HAMAP" id="MF_00227">
    <property type="entry name" value="RNase_P"/>
    <property type="match status" value="1"/>
</dbReference>
<comment type="function">
    <text evidence="6">RNaseP catalyzes the removal of the 5'-leader sequence from pre-tRNA to produce the mature 5'-terminus. It can also cleave other RNA substrates such as 4.5S RNA. The protein component plays an auxiliary but essential role in vivo by binding to the 5'-leader sequence and broadening the substrate specificity of the ribozyme.</text>
</comment>
<dbReference type="InterPro" id="IPR000100">
    <property type="entry name" value="RNase_P"/>
</dbReference>
<evidence type="ECO:0000256" key="5">
    <source>
        <dbReference type="ARBA" id="ARBA00022884"/>
    </source>
</evidence>
<dbReference type="InterPro" id="IPR020568">
    <property type="entry name" value="Ribosomal_Su5_D2-typ_SF"/>
</dbReference>
<dbReference type="PANTHER" id="PTHR33992:SF1">
    <property type="entry name" value="RIBONUCLEASE P PROTEIN COMPONENT"/>
    <property type="match status" value="1"/>
</dbReference>
<keyword evidence="3 6" id="KW-0255">Endonuclease</keyword>
<dbReference type="RefSeq" id="WP_188581664.1">
    <property type="nucleotide sequence ID" value="NZ_BMDZ01000069.1"/>
</dbReference>
<evidence type="ECO:0000256" key="8">
    <source>
        <dbReference type="SAM" id="MobiDB-lite"/>
    </source>
</evidence>
<comment type="subunit">
    <text evidence="6">Consists of a catalytic RNA component (M1 or rnpB) and a protein subunit.</text>
</comment>
<evidence type="ECO:0000256" key="6">
    <source>
        <dbReference type="HAMAP-Rule" id="MF_00227"/>
    </source>
</evidence>
<keyword evidence="10" id="KW-1185">Reference proteome</keyword>
<dbReference type="NCBIfam" id="TIGR00188">
    <property type="entry name" value="rnpA"/>
    <property type="match status" value="1"/>
</dbReference>
<feature type="compositionally biased region" description="Basic residues" evidence="8">
    <location>
        <begin position="117"/>
        <end position="128"/>
    </location>
</feature>
<dbReference type="SUPFAM" id="SSF54211">
    <property type="entry name" value="Ribosomal protein S5 domain 2-like"/>
    <property type="match status" value="1"/>
</dbReference>
<dbReference type="InterPro" id="IPR014721">
    <property type="entry name" value="Ribsml_uS5_D2-typ_fold_subgr"/>
</dbReference>
<dbReference type="Gene3D" id="3.30.230.10">
    <property type="match status" value="1"/>
</dbReference>
<comment type="similarity">
    <text evidence="6">Belongs to the RnpA family.</text>
</comment>